<dbReference type="RefSeq" id="WP_131204016.1">
    <property type="nucleotide sequence ID" value="NZ_SHPU01000008.1"/>
</dbReference>
<comment type="caution">
    <text evidence="1">The sequence shown here is derived from an EMBL/GenBank/DDBJ whole genome shotgun (WGS) entry which is preliminary data.</text>
</comment>
<organism evidence="1 2">
    <name type="scientific">Bifidobacterium longum subsp. longum</name>
    <dbReference type="NCBI Taxonomy" id="1679"/>
    <lineage>
        <taxon>Bacteria</taxon>
        <taxon>Bacillati</taxon>
        <taxon>Actinomycetota</taxon>
        <taxon>Actinomycetes</taxon>
        <taxon>Bifidobacteriales</taxon>
        <taxon>Bifidobacteriaceae</taxon>
        <taxon>Bifidobacterium</taxon>
    </lineage>
</organism>
<accession>A0A4R0V508</accession>
<dbReference type="Proteomes" id="UP000292478">
    <property type="component" value="Unassembled WGS sequence"/>
</dbReference>
<gene>
    <name evidence="1" type="ORF">MCC10113_1083</name>
</gene>
<reference evidence="1 2" key="1">
    <citation type="journal article" date="2018" name="Sci. Rep.">
        <title>Genomic diversity and distribution of Bifidobacterium longum subsp. longum across the human lifespan.</title>
        <authorList>
            <person name="Odamaki T."/>
            <person name="Bottacini F."/>
            <person name="Kato K."/>
            <person name="Mitsuyama E."/>
            <person name="Yoshida K."/>
            <person name="Horigome A."/>
            <person name="Xiao J.Z."/>
            <person name="van Sinderen D."/>
        </authorList>
    </citation>
    <scope>NUCLEOTIDE SEQUENCE [LARGE SCALE GENOMIC DNA]</scope>
    <source>
        <strain evidence="1 2">MCC10113</strain>
    </source>
</reference>
<evidence type="ECO:0000313" key="1">
    <source>
        <dbReference type="EMBL" id="TCF58301.1"/>
    </source>
</evidence>
<proteinExistence type="predicted"/>
<dbReference type="AlphaFoldDB" id="A0A4R0V508"/>
<sequence length="119" mass="13434">MPTHVSANVKELKELGKNLYAAMRADWEVNPNAPSLPIDYFKPIVAWFQAHRDDPSMMDDVLESCTRAGLSADDRSELQDYATGTLFRNGILDVERLWSMTAESSGEWGDDVPLPVEYR</sequence>
<evidence type="ECO:0000313" key="2">
    <source>
        <dbReference type="Proteomes" id="UP000292478"/>
    </source>
</evidence>
<name>A0A4R0V508_BIFLL</name>
<protein>
    <submittedName>
        <fullName evidence="1">Uncharacterized protein</fullName>
    </submittedName>
</protein>
<dbReference type="EMBL" id="SHTC01000015">
    <property type="protein sequence ID" value="TCF58301.1"/>
    <property type="molecule type" value="Genomic_DNA"/>
</dbReference>